<evidence type="ECO:0000313" key="4">
    <source>
        <dbReference type="EMBL" id="RAJ92530.1"/>
    </source>
</evidence>
<dbReference type="AlphaFoldDB" id="A0A327WMM2"/>
<dbReference type="OrthoDB" id="9789566at2"/>
<gene>
    <name evidence="4" type="ORF">LX87_04860</name>
</gene>
<dbReference type="Gene3D" id="1.10.357.10">
    <property type="entry name" value="Tetracycline Repressor, domain 2"/>
    <property type="match status" value="1"/>
</dbReference>
<evidence type="ECO:0000256" key="1">
    <source>
        <dbReference type="ARBA" id="ARBA00023125"/>
    </source>
</evidence>
<evidence type="ECO:0000259" key="3">
    <source>
        <dbReference type="PROSITE" id="PS50977"/>
    </source>
</evidence>
<proteinExistence type="predicted"/>
<protein>
    <submittedName>
        <fullName evidence="4">TetR family transcriptional regulator</fullName>
    </submittedName>
</protein>
<evidence type="ECO:0000256" key="2">
    <source>
        <dbReference type="PROSITE-ProRule" id="PRU00335"/>
    </source>
</evidence>
<dbReference type="Proteomes" id="UP000248790">
    <property type="component" value="Unassembled WGS sequence"/>
</dbReference>
<dbReference type="PROSITE" id="PS50977">
    <property type="entry name" value="HTH_TETR_2"/>
    <property type="match status" value="1"/>
</dbReference>
<dbReference type="RefSeq" id="WP_111630873.1">
    <property type="nucleotide sequence ID" value="NZ_QLMC01000007.1"/>
</dbReference>
<dbReference type="PANTHER" id="PTHR30328">
    <property type="entry name" value="TRANSCRIPTIONAL REPRESSOR"/>
    <property type="match status" value="1"/>
</dbReference>
<dbReference type="SUPFAM" id="SSF46689">
    <property type="entry name" value="Homeodomain-like"/>
    <property type="match status" value="1"/>
</dbReference>
<reference evidence="4 5" key="1">
    <citation type="submission" date="2018-06" db="EMBL/GenBank/DDBJ databases">
        <title>Genomic Encyclopedia of Archaeal and Bacterial Type Strains, Phase II (KMG-II): from individual species to whole genera.</title>
        <authorList>
            <person name="Goeker M."/>
        </authorList>
    </citation>
    <scope>NUCLEOTIDE SEQUENCE [LARGE SCALE GENOMIC DNA]</scope>
    <source>
        <strain evidence="4 5">DSM 21851</strain>
    </source>
</reference>
<dbReference type="InterPro" id="IPR036271">
    <property type="entry name" value="Tet_transcr_reg_TetR-rel_C_sf"/>
</dbReference>
<dbReference type="PRINTS" id="PR00455">
    <property type="entry name" value="HTHTETR"/>
</dbReference>
<feature type="DNA-binding region" description="H-T-H motif" evidence="2">
    <location>
        <begin position="31"/>
        <end position="50"/>
    </location>
</feature>
<feature type="domain" description="HTH tetR-type" evidence="3">
    <location>
        <begin position="8"/>
        <end position="68"/>
    </location>
</feature>
<organism evidence="4 5">
    <name type="scientific">Larkinella arboricola</name>
    <dbReference type="NCBI Taxonomy" id="643671"/>
    <lineage>
        <taxon>Bacteria</taxon>
        <taxon>Pseudomonadati</taxon>
        <taxon>Bacteroidota</taxon>
        <taxon>Cytophagia</taxon>
        <taxon>Cytophagales</taxon>
        <taxon>Spirosomataceae</taxon>
        <taxon>Larkinella</taxon>
    </lineage>
</organism>
<sequence length="208" mass="24139">MTHRVNEIGTEEKIKEAAKAVFLEKGFDGATMKDIANAAGMNSALTHYYFRSKEKLFWLVFESLLEQWIEGIRITLDNPTSNLKEKIVELIERQFNFHAQNPDIILFLMNETQRDPEGMLQKMCVSPALQESCFFRQVEEAIQQKQIRPVNPMFLLSTVFSSIKQSFAGKTLYMHVFNLNEEGFIAFTQENKNVFTDMILTYLFKPDC</sequence>
<dbReference type="InterPro" id="IPR009057">
    <property type="entry name" value="Homeodomain-like_sf"/>
</dbReference>
<dbReference type="InterPro" id="IPR050109">
    <property type="entry name" value="HTH-type_TetR-like_transc_reg"/>
</dbReference>
<comment type="caution">
    <text evidence="4">The sequence shown here is derived from an EMBL/GenBank/DDBJ whole genome shotgun (WGS) entry which is preliminary data.</text>
</comment>
<keyword evidence="5" id="KW-1185">Reference proteome</keyword>
<accession>A0A327WMM2</accession>
<dbReference type="Pfam" id="PF00440">
    <property type="entry name" value="TetR_N"/>
    <property type="match status" value="1"/>
</dbReference>
<keyword evidence="1 2" id="KW-0238">DNA-binding</keyword>
<dbReference type="InterPro" id="IPR001647">
    <property type="entry name" value="HTH_TetR"/>
</dbReference>
<name>A0A327WMM2_LARAB</name>
<evidence type="ECO:0000313" key="5">
    <source>
        <dbReference type="Proteomes" id="UP000248790"/>
    </source>
</evidence>
<dbReference type="GO" id="GO:0003677">
    <property type="term" value="F:DNA binding"/>
    <property type="evidence" value="ECO:0007669"/>
    <property type="project" value="UniProtKB-UniRule"/>
</dbReference>
<dbReference type="PANTHER" id="PTHR30328:SF54">
    <property type="entry name" value="HTH-TYPE TRANSCRIPTIONAL REPRESSOR SCO4008"/>
    <property type="match status" value="1"/>
</dbReference>
<dbReference type="EMBL" id="QLMC01000007">
    <property type="protein sequence ID" value="RAJ92530.1"/>
    <property type="molecule type" value="Genomic_DNA"/>
</dbReference>
<dbReference type="SUPFAM" id="SSF48498">
    <property type="entry name" value="Tetracyclin repressor-like, C-terminal domain"/>
    <property type="match status" value="1"/>
</dbReference>